<evidence type="ECO:0000313" key="1">
    <source>
        <dbReference type="EMBL" id="KRY40792.1"/>
    </source>
</evidence>
<comment type="caution">
    <text evidence="1">The sequence shown here is derived from an EMBL/GenBank/DDBJ whole genome shotgun (WGS) entry which is preliminary data.</text>
</comment>
<name>A0A0V1BV65_TRISP</name>
<gene>
    <name evidence="1" type="ORF">T01_4239</name>
</gene>
<dbReference type="EMBL" id="JYDH01000011">
    <property type="protein sequence ID" value="KRY40792.1"/>
    <property type="molecule type" value="Genomic_DNA"/>
</dbReference>
<protein>
    <submittedName>
        <fullName evidence="1">Uncharacterized protein</fullName>
    </submittedName>
</protein>
<evidence type="ECO:0000313" key="2">
    <source>
        <dbReference type="Proteomes" id="UP000054776"/>
    </source>
</evidence>
<dbReference type="Proteomes" id="UP000054776">
    <property type="component" value="Unassembled WGS sequence"/>
</dbReference>
<proteinExistence type="predicted"/>
<keyword evidence="2" id="KW-1185">Reference proteome</keyword>
<reference evidence="1 2" key="1">
    <citation type="submission" date="2015-01" db="EMBL/GenBank/DDBJ databases">
        <title>Evolution of Trichinella species and genotypes.</title>
        <authorList>
            <person name="Korhonen P.K."/>
            <person name="Edoardo P."/>
            <person name="Giuseppe L.R."/>
            <person name="Gasser R.B."/>
        </authorList>
    </citation>
    <scope>NUCLEOTIDE SEQUENCE [LARGE SCALE GENOMIC DNA]</scope>
    <source>
        <strain evidence="1">ISS3</strain>
    </source>
</reference>
<organism evidence="1 2">
    <name type="scientific">Trichinella spiralis</name>
    <name type="common">Trichina worm</name>
    <dbReference type="NCBI Taxonomy" id="6334"/>
    <lineage>
        <taxon>Eukaryota</taxon>
        <taxon>Metazoa</taxon>
        <taxon>Ecdysozoa</taxon>
        <taxon>Nematoda</taxon>
        <taxon>Enoplea</taxon>
        <taxon>Dorylaimia</taxon>
        <taxon>Trichinellida</taxon>
        <taxon>Trichinellidae</taxon>
        <taxon>Trichinella</taxon>
    </lineage>
</organism>
<dbReference type="InParanoid" id="A0A0V1BV65"/>
<sequence length="77" mass="8481">MFLWQNRDIVPSTFSDLFTDVDKILAEIASVDTTFCHSTLDVLPSTLHKSTGAGCHCSMGKFVTCYLLLDKPYCCGA</sequence>
<dbReference type="AlphaFoldDB" id="A0A0V1BV65"/>
<accession>A0A0V1BV65</accession>